<dbReference type="EMBL" id="BPVZ01000213">
    <property type="protein sequence ID" value="GKV46645.1"/>
    <property type="molecule type" value="Genomic_DNA"/>
</dbReference>
<feature type="compositionally biased region" description="Basic and acidic residues" evidence="1">
    <location>
        <begin position="1"/>
        <end position="13"/>
    </location>
</feature>
<dbReference type="AlphaFoldDB" id="A0AAV5M9U9"/>
<accession>A0AAV5M9U9</accession>
<feature type="region of interest" description="Disordered" evidence="1">
    <location>
        <begin position="1"/>
        <end position="40"/>
    </location>
</feature>
<reference evidence="2 3" key="1">
    <citation type="journal article" date="2021" name="Commun. Biol.">
        <title>The genome of Shorea leprosula (Dipterocarpaceae) highlights the ecological relevance of drought in aseasonal tropical rainforests.</title>
        <authorList>
            <person name="Ng K.K.S."/>
            <person name="Kobayashi M.J."/>
            <person name="Fawcett J.A."/>
            <person name="Hatakeyama M."/>
            <person name="Paape T."/>
            <person name="Ng C.H."/>
            <person name="Ang C.C."/>
            <person name="Tnah L.H."/>
            <person name="Lee C.T."/>
            <person name="Nishiyama T."/>
            <person name="Sese J."/>
            <person name="O'Brien M.J."/>
            <person name="Copetti D."/>
            <person name="Mohd Noor M.I."/>
            <person name="Ong R.C."/>
            <person name="Putra M."/>
            <person name="Sireger I.Z."/>
            <person name="Indrioko S."/>
            <person name="Kosugi Y."/>
            <person name="Izuno A."/>
            <person name="Isagi Y."/>
            <person name="Lee S.L."/>
            <person name="Shimizu K.K."/>
        </authorList>
    </citation>
    <scope>NUCLEOTIDE SEQUENCE [LARGE SCALE GENOMIC DNA]</scope>
    <source>
        <strain evidence="2">214</strain>
    </source>
</reference>
<gene>
    <name evidence="2" type="ORF">SLEP1_g53621</name>
</gene>
<sequence>MTSERTLRTEVQIDPKTVVEPQPPFSAKPQPDLISPSPFPVRLPTKRPWFSNSLTSDKAQPSPSFAFSEERAVLVGRGMGQFCAVRSTVKKTGEQSRG</sequence>
<evidence type="ECO:0000313" key="2">
    <source>
        <dbReference type="EMBL" id="GKV46645.1"/>
    </source>
</evidence>
<protein>
    <submittedName>
        <fullName evidence="2">Uncharacterized protein</fullName>
    </submittedName>
</protein>
<dbReference type="Proteomes" id="UP001054252">
    <property type="component" value="Unassembled WGS sequence"/>
</dbReference>
<proteinExistence type="predicted"/>
<evidence type="ECO:0000256" key="1">
    <source>
        <dbReference type="SAM" id="MobiDB-lite"/>
    </source>
</evidence>
<keyword evidence="3" id="KW-1185">Reference proteome</keyword>
<organism evidence="2 3">
    <name type="scientific">Rubroshorea leprosula</name>
    <dbReference type="NCBI Taxonomy" id="152421"/>
    <lineage>
        <taxon>Eukaryota</taxon>
        <taxon>Viridiplantae</taxon>
        <taxon>Streptophyta</taxon>
        <taxon>Embryophyta</taxon>
        <taxon>Tracheophyta</taxon>
        <taxon>Spermatophyta</taxon>
        <taxon>Magnoliopsida</taxon>
        <taxon>eudicotyledons</taxon>
        <taxon>Gunneridae</taxon>
        <taxon>Pentapetalae</taxon>
        <taxon>rosids</taxon>
        <taxon>malvids</taxon>
        <taxon>Malvales</taxon>
        <taxon>Dipterocarpaceae</taxon>
        <taxon>Rubroshorea</taxon>
    </lineage>
</organism>
<evidence type="ECO:0000313" key="3">
    <source>
        <dbReference type="Proteomes" id="UP001054252"/>
    </source>
</evidence>
<comment type="caution">
    <text evidence="2">The sequence shown here is derived from an EMBL/GenBank/DDBJ whole genome shotgun (WGS) entry which is preliminary data.</text>
</comment>
<name>A0AAV5M9U9_9ROSI</name>